<dbReference type="Proteomes" id="UP001594351">
    <property type="component" value="Unassembled WGS sequence"/>
</dbReference>
<evidence type="ECO:0000313" key="3">
    <source>
        <dbReference type="Proteomes" id="UP001594351"/>
    </source>
</evidence>
<feature type="transmembrane region" description="Helical" evidence="1">
    <location>
        <begin position="100"/>
        <end position="125"/>
    </location>
</feature>
<proteinExistence type="predicted"/>
<evidence type="ECO:0000313" key="2">
    <source>
        <dbReference type="EMBL" id="MFC1854193.1"/>
    </source>
</evidence>
<keyword evidence="3" id="KW-1185">Reference proteome</keyword>
<feature type="transmembrane region" description="Helical" evidence="1">
    <location>
        <begin position="60"/>
        <end position="80"/>
    </location>
</feature>
<protein>
    <submittedName>
        <fullName evidence="2">Uncharacterized protein</fullName>
    </submittedName>
</protein>
<evidence type="ECO:0000256" key="1">
    <source>
        <dbReference type="SAM" id="Phobius"/>
    </source>
</evidence>
<dbReference type="EMBL" id="JBHPBY010000760">
    <property type="protein sequence ID" value="MFC1854193.1"/>
    <property type="molecule type" value="Genomic_DNA"/>
</dbReference>
<gene>
    <name evidence="2" type="ORF">ACFL27_28755</name>
</gene>
<reference evidence="2 3" key="1">
    <citation type="submission" date="2024-09" db="EMBL/GenBank/DDBJ databases">
        <title>Laminarin stimulates single cell rates of sulfate reduction while oxygen inhibits transcriptomic activity in coastal marine sediment.</title>
        <authorList>
            <person name="Lindsay M."/>
            <person name="Orcutt B."/>
            <person name="Emerson D."/>
            <person name="Stepanauskas R."/>
            <person name="D'Angelo T."/>
        </authorList>
    </citation>
    <scope>NUCLEOTIDE SEQUENCE [LARGE SCALE GENOMIC DNA]</scope>
    <source>
        <strain evidence="2">SAG AM-311-K15</strain>
    </source>
</reference>
<keyword evidence="1" id="KW-1133">Transmembrane helix</keyword>
<comment type="caution">
    <text evidence="2">The sequence shown here is derived from an EMBL/GenBank/DDBJ whole genome shotgun (WGS) entry which is preliminary data.</text>
</comment>
<organism evidence="2 3">
    <name type="scientific">candidate division CSSED10-310 bacterium</name>
    <dbReference type="NCBI Taxonomy" id="2855610"/>
    <lineage>
        <taxon>Bacteria</taxon>
        <taxon>Bacteria division CSSED10-310</taxon>
    </lineage>
</organism>
<sequence length="196" mass="22270">CLVDDLYISLRYARNLVEGQGLVFNPGERVQGYTNFLFVLLAALFLQLKLDPVTCLQGVVFLSALFTIGGTVRLERILSIPERQLPYPLAPLFLLPMQAFVFWGLCPMETMFFTVLLVWGLVYFLKDDESGVRWRALLCFHDKLVGIRVIRQKINPRSVCSSGSGATIPVVFLFESWKLSPHQKLMFISLTAVVFF</sequence>
<name>A0ABV6Z6Z3_UNCC1</name>
<feature type="transmembrane region" description="Helical" evidence="1">
    <location>
        <begin position="30"/>
        <end position="48"/>
    </location>
</feature>
<accession>A0ABV6Z6Z3</accession>
<feature type="non-terminal residue" evidence="2">
    <location>
        <position position="1"/>
    </location>
</feature>
<keyword evidence="1" id="KW-0472">Membrane</keyword>
<keyword evidence="1" id="KW-0812">Transmembrane</keyword>